<dbReference type="EMBL" id="QBKR01000020">
    <property type="protein sequence ID" value="PTX55245.1"/>
    <property type="molecule type" value="Genomic_DNA"/>
</dbReference>
<dbReference type="FunFam" id="1.10.287.1080:FF:000001">
    <property type="entry name" value="Nucleoside triphosphate pyrophosphohydrolase"/>
    <property type="match status" value="1"/>
</dbReference>
<dbReference type="Gene3D" id="1.10.287.1080">
    <property type="entry name" value="MazG-like"/>
    <property type="match status" value="2"/>
</dbReference>
<dbReference type="GO" id="GO:0032259">
    <property type="term" value="P:methylation"/>
    <property type="evidence" value="ECO:0007669"/>
    <property type="project" value="UniProtKB-KW"/>
</dbReference>
<dbReference type="GO" id="GO:0006950">
    <property type="term" value="P:response to stress"/>
    <property type="evidence" value="ECO:0007669"/>
    <property type="project" value="UniProtKB-ARBA"/>
</dbReference>
<dbReference type="NCBIfam" id="TIGR00444">
    <property type="entry name" value="mazG"/>
    <property type="match status" value="1"/>
</dbReference>
<evidence type="ECO:0000313" key="4">
    <source>
        <dbReference type="Proteomes" id="UP000244240"/>
    </source>
</evidence>
<dbReference type="InterPro" id="IPR024180">
    <property type="entry name" value="Tetrapyrrole_Mease/MazG_pred"/>
</dbReference>
<dbReference type="GO" id="GO:0006203">
    <property type="term" value="P:dGTP catabolic process"/>
    <property type="evidence" value="ECO:0007669"/>
    <property type="project" value="TreeGrafter"/>
</dbReference>
<dbReference type="InterPro" id="IPR035996">
    <property type="entry name" value="4pyrrol_Methylase_sf"/>
</dbReference>
<sequence>MGKITVVGLGYGDEDSLPLGVYRLLTGAGELWLRTEKHPVVDWLSVEGVRFRSFDSVYEKQADFPSVYREIADRLLNRAEEGHHPVYAVPGHPMVAEATVALLLREGKERGIPVEVKGGASFLDPVFARLGVDPADGFLLLDGTDLNADDLNPRLHQLIIQVYDRMRASEVKLTLMEFYPDDYPVTVVTAAGVAAEEVVTRVPLYELDREERFGNLSTVYIPPTASEQVLHRQFETLTGIIARLRAPDGCPWDRKQTHESLRPYLLEEAYEFLEAVAAEDGEAMADELGDVLLQILLHAQIASETGEFDIRDVVKNLSDKMVRRHPHVFGGESAKNAAEVKEKWEQIKQRERSGANREGSVLEGIPTEFPALLRATKLQKKAAKVGFHWDRPEEIRDKLEEELEEILSASPEEREEEVGDLFFTAVALSLYFGTDPEQALLAACRKFVRRFRRVEEEARKTGRPVDSFSLEELDDWWNRAKREERREKGKP</sequence>
<keyword evidence="3" id="KW-0489">Methyltransferase</keyword>
<dbReference type="InterPro" id="IPR000878">
    <property type="entry name" value="4pyrrol_Mease"/>
</dbReference>
<dbReference type="GO" id="GO:0046076">
    <property type="term" value="P:dTTP catabolic process"/>
    <property type="evidence" value="ECO:0007669"/>
    <property type="project" value="TreeGrafter"/>
</dbReference>
<dbReference type="SUPFAM" id="SSF53790">
    <property type="entry name" value="Tetrapyrrole methylase"/>
    <property type="match status" value="1"/>
</dbReference>
<dbReference type="CDD" id="cd11529">
    <property type="entry name" value="NTP-PPase_MazG_Cterm"/>
    <property type="match status" value="1"/>
</dbReference>
<dbReference type="PIRSF" id="PIRSF002845">
    <property type="entry name" value="Ttrprl_mtas_MazG"/>
    <property type="match status" value="1"/>
</dbReference>
<organism evidence="3 4">
    <name type="scientific">Melghirimyces profundicolus</name>
    <dbReference type="NCBI Taxonomy" id="1242148"/>
    <lineage>
        <taxon>Bacteria</taxon>
        <taxon>Bacillati</taxon>
        <taxon>Bacillota</taxon>
        <taxon>Bacilli</taxon>
        <taxon>Bacillales</taxon>
        <taxon>Thermoactinomycetaceae</taxon>
        <taxon>Melghirimyces</taxon>
    </lineage>
</organism>
<feature type="domain" description="Tetrapyrrole methylase" evidence="1">
    <location>
        <begin position="3"/>
        <end position="207"/>
    </location>
</feature>
<dbReference type="SUPFAM" id="SSF101386">
    <property type="entry name" value="all-alpha NTP pyrophosphatases"/>
    <property type="match status" value="2"/>
</dbReference>
<dbReference type="Pfam" id="PF00590">
    <property type="entry name" value="TP_methylase"/>
    <property type="match status" value="1"/>
</dbReference>
<dbReference type="GO" id="GO:0047429">
    <property type="term" value="F:nucleoside triphosphate diphosphatase activity"/>
    <property type="evidence" value="ECO:0007669"/>
    <property type="project" value="InterPro"/>
</dbReference>
<dbReference type="GO" id="GO:0046047">
    <property type="term" value="P:TTP catabolic process"/>
    <property type="evidence" value="ECO:0007669"/>
    <property type="project" value="TreeGrafter"/>
</dbReference>
<dbReference type="PANTHER" id="PTHR30522">
    <property type="entry name" value="NUCLEOSIDE TRIPHOSPHATE PYROPHOSPHOHYDROLASE"/>
    <property type="match status" value="1"/>
</dbReference>
<dbReference type="InterPro" id="IPR014777">
    <property type="entry name" value="4pyrrole_Mease_sub1"/>
</dbReference>
<accession>A0A2T6BGP7</accession>
<dbReference type="CDD" id="cd11528">
    <property type="entry name" value="NTP-PPase_MazG_Nterm"/>
    <property type="match status" value="1"/>
</dbReference>
<dbReference type="InterPro" id="IPR035013">
    <property type="entry name" value="YabN_N"/>
</dbReference>
<gene>
    <name evidence="3" type="ORF">C8P63_12040</name>
</gene>
<dbReference type="Pfam" id="PF03819">
    <property type="entry name" value="MazG"/>
    <property type="match status" value="1"/>
</dbReference>
<evidence type="ECO:0000259" key="2">
    <source>
        <dbReference type="Pfam" id="PF03819"/>
    </source>
</evidence>
<proteinExistence type="predicted"/>
<dbReference type="GO" id="GO:0046052">
    <property type="term" value="P:UTP catabolic process"/>
    <property type="evidence" value="ECO:0007669"/>
    <property type="project" value="TreeGrafter"/>
</dbReference>
<dbReference type="InterPro" id="IPR048015">
    <property type="entry name" value="NTP-PPase_MazG-like_N"/>
</dbReference>
<evidence type="ECO:0000259" key="1">
    <source>
        <dbReference type="Pfam" id="PF00590"/>
    </source>
</evidence>
<keyword evidence="4" id="KW-1185">Reference proteome</keyword>
<feature type="domain" description="NTP pyrophosphohydrolase MazG-like" evidence="2">
    <location>
        <begin position="256"/>
        <end position="329"/>
    </location>
</feature>
<dbReference type="GO" id="GO:0046061">
    <property type="term" value="P:dATP catabolic process"/>
    <property type="evidence" value="ECO:0007669"/>
    <property type="project" value="TreeGrafter"/>
</dbReference>
<dbReference type="InterPro" id="IPR048011">
    <property type="entry name" value="NTP-PPase_MazG-like_C"/>
</dbReference>
<dbReference type="PANTHER" id="PTHR30522:SF0">
    <property type="entry name" value="NUCLEOSIDE TRIPHOSPHATE PYROPHOSPHOHYDROLASE"/>
    <property type="match status" value="1"/>
</dbReference>
<dbReference type="InterPro" id="IPR004518">
    <property type="entry name" value="MazG-like_dom"/>
</dbReference>
<dbReference type="Proteomes" id="UP000244240">
    <property type="component" value="Unassembled WGS sequence"/>
</dbReference>
<comment type="caution">
    <text evidence="3">The sequence shown here is derived from an EMBL/GenBank/DDBJ whole genome shotgun (WGS) entry which is preliminary data.</text>
</comment>
<dbReference type="AlphaFoldDB" id="A0A2T6BGP7"/>
<dbReference type="Gene3D" id="3.40.1010.10">
    <property type="entry name" value="Cobalt-precorrin-4 Transmethylase, Domain 1"/>
    <property type="match status" value="1"/>
</dbReference>
<dbReference type="GO" id="GO:0008168">
    <property type="term" value="F:methyltransferase activity"/>
    <property type="evidence" value="ECO:0007669"/>
    <property type="project" value="UniProtKB-KW"/>
</dbReference>
<dbReference type="CDD" id="cd11723">
    <property type="entry name" value="YabN_N_like"/>
    <property type="match status" value="1"/>
</dbReference>
<reference evidence="3 4" key="1">
    <citation type="submission" date="2018-04" db="EMBL/GenBank/DDBJ databases">
        <title>Genomic Encyclopedia of Archaeal and Bacterial Type Strains, Phase II (KMG-II): from individual species to whole genera.</title>
        <authorList>
            <person name="Goeker M."/>
        </authorList>
    </citation>
    <scope>NUCLEOTIDE SEQUENCE [LARGE SCALE GENOMIC DNA]</scope>
    <source>
        <strain evidence="3 4">DSM 45787</strain>
    </source>
</reference>
<keyword evidence="3" id="KW-0808">Transferase</keyword>
<dbReference type="InterPro" id="IPR011551">
    <property type="entry name" value="NTP_PyrPHydrolase_MazG"/>
</dbReference>
<dbReference type="GO" id="GO:0046081">
    <property type="term" value="P:dUTP catabolic process"/>
    <property type="evidence" value="ECO:0007669"/>
    <property type="project" value="TreeGrafter"/>
</dbReference>
<evidence type="ECO:0000313" key="3">
    <source>
        <dbReference type="EMBL" id="PTX55245.1"/>
    </source>
</evidence>
<protein>
    <submittedName>
        <fullName evidence="3">Tetrapyrrole methylase family protein/MazG family protein</fullName>
    </submittedName>
</protein>
<dbReference type="NCBIfam" id="NF007113">
    <property type="entry name" value="PRK09562.1"/>
    <property type="match status" value="1"/>
</dbReference>
<name>A0A2T6BGP7_9BACL</name>